<dbReference type="Proteomes" id="UP000002421">
    <property type="component" value="Segment"/>
</dbReference>
<dbReference type="RefSeq" id="YP_001956841.1">
    <property type="nucleotide sequence ID" value="NC_010821.1"/>
</dbReference>
<keyword evidence="2" id="KW-1185">Reference proteome</keyword>
<name>B3FIY0_BP201</name>
<organismHost>
    <name type="scientific">Pseudomonas chlororaphis</name>
    <dbReference type="NCBI Taxonomy" id="587753"/>
</organismHost>
<gene>
    <name evidence="1" type="ORF">201phi2-1p117</name>
</gene>
<accession>B3FIY0</accession>
<evidence type="ECO:0000313" key="1">
    <source>
        <dbReference type="EMBL" id="ABY62949.1"/>
    </source>
</evidence>
<dbReference type="KEGG" id="vg:6372542"/>
<proteinExistence type="predicted"/>
<sequence length="139" mass="15858">MASYGKYRSVNILAHFADVVAEHGPFDPNERVQVILSRDGRYTIGGADAFDENGFPKYYLDLRKYLVNTIDGVRYLSNGALLVDSDNKRYAVYISDTKPDYILPYAIHVSFKAAPDNYYFTQSMDLPSDHPFLQAFKRV</sequence>
<evidence type="ECO:0000313" key="2">
    <source>
        <dbReference type="Proteomes" id="UP000002421"/>
    </source>
</evidence>
<organism evidence="1 2">
    <name type="scientific">Pseudomonas phage 201phi2-1</name>
    <name type="common">Pseudomonas chlororaphis phage 201phi2-1</name>
    <dbReference type="NCBI Taxonomy" id="198110"/>
    <lineage>
        <taxon>Viruses</taxon>
        <taxon>Duplodnaviria</taxon>
        <taxon>Heunggongvirae</taxon>
        <taxon>Uroviricota</taxon>
        <taxon>Caudoviricetes</taxon>
        <taxon>Chimalliviridae</taxon>
        <taxon>Serwervirus</taxon>
        <taxon>Serwervirus 201phi21</taxon>
    </lineage>
</organism>
<reference evidence="1 2" key="1">
    <citation type="journal article" date="2008" name="Virology">
        <title>Characterization of Pseudomonas chlororaphis myovirus 201varphi2-1 via genomic sequencing, mass spectrometry, and electron microscopy.</title>
        <authorList>
            <person name="Thomas J.A."/>
            <person name="Rolando M.R."/>
            <person name="Carroll C.A."/>
            <person name="Shen P.S."/>
            <person name="Belnap D.M."/>
            <person name="Weintraub S.T."/>
            <person name="Serwer P."/>
            <person name="Hardies S.C."/>
        </authorList>
    </citation>
    <scope>NUCLEOTIDE SEQUENCE</scope>
</reference>
<dbReference type="EMBL" id="EU197055">
    <property type="protein sequence ID" value="ABY62949.1"/>
    <property type="molecule type" value="Genomic_DNA"/>
</dbReference>
<protein>
    <submittedName>
        <fullName evidence="1">Uncharacterized protein</fullName>
    </submittedName>
</protein>